<dbReference type="EMBL" id="NEMB01000003">
    <property type="protein sequence ID" value="PQQ65725.1"/>
    <property type="molecule type" value="Genomic_DNA"/>
</dbReference>
<feature type="active site" description="Proton acceptor" evidence="8">
    <location>
        <position position="22"/>
    </location>
</feature>
<dbReference type="EMBL" id="CP025197">
    <property type="protein sequence ID" value="AUG56089.1"/>
    <property type="molecule type" value="Genomic_DNA"/>
</dbReference>
<gene>
    <name evidence="8 11" type="primary">pth</name>
    <name evidence="12" type="ORF">B9R14_02360</name>
    <name evidence="11" type="ORF">HVS_00545</name>
</gene>
<dbReference type="GO" id="GO:0072344">
    <property type="term" value="P:rescue of stalled ribosome"/>
    <property type="evidence" value="ECO:0007669"/>
    <property type="project" value="UniProtKB-UniRule"/>
</dbReference>
<dbReference type="RefSeq" id="WP_101298533.1">
    <property type="nucleotide sequence ID" value="NZ_CP025197.1"/>
</dbReference>
<comment type="subunit">
    <text evidence="8">Monomer.</text>
</comment>
<evidence type="ECO:0000313" key="14">
    <source>
        <dbReference type="Proteomes" id="UP000239720"/>
    </source>
</evidence>
<dbReference type="CDD" id="cd00462">
    <property type="entry name" value="PTH"/>
    <property type="match status" value="1"/>
</dbReference>
<comment type="catalytic activity">
    <reaction evidence="6 8 9">
        <text>an N-acyl-L-alpha-aminoacyl-tRNA + H2O = an N-acyl-L-amino acid + a tRNA + H(+)</text>
        <dbReference type="Rhea" id="RHEA:54448"/>
        <dbReference type="Rhea" id="RHEA-COMP:10123"/>
        <dbReference type="Rhea" id="RHEA-COMP:13883"/>
        <dbReference type="ChEBI" id="CHEBI:15377"/>
        <dbReference type="ChEBI" id="CHEBI:15378"/>
        <dbReference type="ChEBI" id="CHEBI:59874"/>
        <dbReference type="ChEBI" id="CHEBI:78442"/>
        <dbReference type="ChEBI" id="CHEBI:138191"/>
        <dbReference type="EC" id="3.1.1.29"/>
    </reaction>
</comment>
<dbReference type="GO" id="GO:0006515">
    <property type="term" value="P:protein quality control for misfolded or incompletely synthesized proteins"/>
    <property type="evidence" value="ECO:0007669"/>
    <property type="project" value="UniProtKB-UniRule"/>
</dbReference>
<dbReference type="HAMAP" id="MF_00083">
    <property type="entry name" value="Pept_tRNA_hydro_bact"/>
    <property type="match status" value="1"/>
</dbReference>
<feature type="site" description="Stabilizes the basic form of H active site to accept a proton" evidence="8">
    <location>
        <position position="94"/>
    </location>
</feature>
<dbReference type="SUPFAM" id="SSF53178">
    <property type="entry name" value="Peptidyl-tRNA hydrolase-like"/>
    <property type="match status" value="1"/>
</dbReference>
<comment type="function">
    <text evidence="8">Hydrolyzes ribosome-free peptidyl-tRNAs (with 1 or more amino acids incorporated), which drop off the ribosome during protein synthesis, or as a result of ribosome stalling.</text>
</comment>
<keyword evidence="13" id="KW-1185">Reference proteome</keyword>
<dbReference type="GO" id="GO:0004045">
    <property type="term" value="F:peptidyl-tRNA hydrolase activity"/>
    <property type="evidence" value="ECO:0007669"/>
    <property type="project" value="UniProtKB-UniRule"/>
</dbReference>
<dbReference type="KEGG" id="hsc:HVS_00545"/>
<dbReference type="GO" id="GO:0005737">
    <property type="term" value="C:cytoplasm"/>
    <property type="evidence" value="ECO:0007669"/>
    <property type="project" value="UniProtKB-SubCell"/>
</dbReference>
<evidence type="ECO:0000256" key="3">
    <source>
        <dbReference type="ARBA" id="ARBA00022801"/>
    </source>
</evidence>
<evidence type="ECO:0000256" key="2">
    <source>
        <dbReference type="ARBA" id="ARBA00022555"/>
    </source>
</evidence>
<organism evidence="11 13">
    <name type="scientific">Acetivibrio saccincola</name>
    <dbReference type="NCBI Taxonomy" id="1677857"/>
    <lineage>
        <taxon>Bacteria</taxon>
        <taxon>Bacillati</taxon>
        <taxon>Bacillota</taxon>
        <taxon>Clostridia</taxon>
        <taxon>Eubacteriales</taxon>
        <taxon>Oscillospiraceae</taxon>
        <taxon>Acetivibrio</taxon>
    </lineage>
</organism>
<evidence type="ECO:0000313" key="13">
    <source>
        <dbReference type="Proteomes" id="UP000233534"/>
    </source>
</evidence>
<evidence type="ECO:0000256" key="7">
    <source>
        <dbReference type="ARBA" id="ARBA00050038"/>
    </source>
</evidence>
<evidence type="ECO:0000256" key="1">
    <source>
        <dbReference type="ARBA" id="ARBA00013260"/>
    </source>
</evidence>
<evidence type="ECO:0000256" key="9">
    <source>
        <dbReference type="RuleBase" id="RU000673"/>
    </source>
</evidence>
<dbReference type="Proteomes" id="UP000233534">
    <property type="component" value="Chromosome"/>
</dbReference>
<comment type="similarity">
    <text evidence="5 8 10">Belongs to the PTH family.</text>
</comment>
<feature type="site" description="Discriminates between blocked and unblocked aminoacyl-tRNA" evidence="8">
    <location>
        <position position="12"/>
    </location>
</feature>
<proteinExistence type="inferred from homology"/>
<feature type="binding site" evidence="8">
    <location>
        <position position="69"/>
    </location>
    <ligand>
        <name>tRNA</name>
        <dbReference type="ChEBI" id="CHEBI:17843"/>
    </ligand>
</feature>
<evidence type="ECO:0000256" key="10">
    <source>
        <dbReference type="RuleBase" id="RU004320"/>
    </source>
</evidence>
<evidence type="ECO:0000313" key="11">
    <source>
        <dbReference type="EMBL" id="AUG56089.1"/>
    </source>
</evidence>
<dbReference type="PANTHER" id="PTHR17224:SF1">
    <property type="entry name" value="PEPTIDYL-TRNA HYDROLASE"/>
    <property type="match status" value="1"/>
</dbReference>
<dbReference type="PANTHER" id="PTHR17224">
    <property type="entry name" value="PEPTIDYL-TRNA HYDROLASE"/>
    <property type="match status" value="1"/>
</dbReference>
<keyword evidence="8" id="KW-0963">Cytoplasm</keyword>
<dbReference type="EC" id="3.1.1.29" evidence="1 8"/>
<dbReference type="NCBIfam" id="TIGR00447">
    <property type="entry name" value="pth"/>
    <property type="match status" value="1"/>
</dbReference>
<name>A0A2K9DY71_9FIRM</name>
<reference evidence="11 13" key="1">
    <citation type="submission" date="2017-12" db="EMBL/GenBank/DDBJ databases">
        <title>Complete genome sequence of Herbivorax saccincola GGR1, a novel Cellulosome-producing hydrolytic bacterium in a thermophilic biogas plant, established by Illumina and Nanopore MinION sequencing.</title>
        <authorList>
            <person name="Pechtl A."/>
            <person name="Ruckert C."/>
            <person name="Koeck D.E."/>
            <person name="Maus I."/>
            <person name="Winkler A."/>
            <person name="Kalinowski J."/>
            <person name="Puhler A."/>
            <person name="Schwarz W.W."/>
            <person name="Zverlov V.V."/>
            <person name="Schluter A."/>
            <person name="Liebl W."/>
        </authorList>
    </citation>
    <scope>NUCLEOTIDE SEQUENCE [LARGE SCALE GENOMIC DNA]</scope>
    <source>
        <strain evidence="11">GGR1</strain>
        <strain evidence="13">SR1</strain>
    </source>
</reference>
<protein>
    <recommendedName>
        <fullName evidence="7 8">Peptidyl-tRNA hydrolase</fullName>
        <shortName evidence="8">Pth</shortName>
        <ecNumber evidence="1 8">3.1.1.29</ecNumber>
    </recommendedName>
</protein>
<feature type="binding site" evidence="8">
    <location>
        <position position="17"/>
    </location>
    <ligand>
        <name>tRNA</name>
        <dbReference type="ChEBI" id="CHEBI:17843"/>
    </ligand>
</feature>
<evidence type="ECO:0000256" key="8">
    <source>
        <dbReference type="HAMAP-Rule" id="MF_00083"/>
    </source>
</evidence>
<dbReference type="Proteomes" id="UP000239720">
    <property type="component" value="Unassembled WGS sequence"/>
</dbReference>
<comment type="function">
    <text evidence="8">Catalyzes the release of premature peptidyl moieties from peptidyl-tRNA molecules trapped in stalled 50S ribosomal subunits, and thus maintains levels of free tRNAs and 50S ribosomes.</text>
</comment>
<comment type="subcellular location">
    <subcellularLocation>
        <location evidence="8">Cytoplasm</location>
    </subcellularLocation>
</comment>
<dbReference type="FunFam" id="3.40.50.1470:FF:000001">
    <property type="entry name" value="Peptidyl-tRNA hydrolase"/>
    <property type="match status" value="1"/>
</dbReference>
<dbReference type="Pfam" id="PF01195">
    <property type="entry name" value="Pept_tRNA_hydro"/>
    <property type="match status" value="1"/>
</dbReference>
<dbReference type="InterPro" id="IPR018171">
    <property type="entry name" value="Pept_tRNA_hydro_CS"/>
</dbReference>
<dbReference type="OrthoDB" id="9800507at2"/>
<evidence type="ECO:0000256" key="5">
    <source>
        <dbReference type="ARBA" id="ARBA00038063"/>
    </source>
</evidence>
<dbReference type="Gene3D" id="3.40.50.1470">
    <property type="entry name" value="Peptidyl-tRNA hydrolase"/>
    <property type="match status" value="1"/>
</dbReference>
<keyword evidence="2 8" id="KW-0820">tRNA-binding</keyword>
<keyword evidence="3 8" id="KW-0378">Hydrolase</keyword>
<dbReference type="InterPro" id="IPR001328">
    <property type="entry name" value="Pept_tRNA_hydro"/>
</dbReference>
<evidence type="ECO:0000313" key="12">
    <source>
        <dbReference type="EMBL" id="PQQ65725.1"/>
    </source>
</evidence>
<keyword evidence="4 8" id="KW-0694">RNA-binding</keyword>
<feature type="binding site" evidence="8">
    <location>
        <position position="67"/>
    </location>
    <ligand>
        <name>tRNA</name>
        <dbReference type="ChEBI" id="CHEBI:17843"/>
    </ligand>
</feature>
<sequence length="190" mass="21175">MDELIVVTGLGNPGRKYADTRHNVGFWVVELLALRHKIKMSKVKFKALYGEGVISGKKVLLVMPQTYMNLSGESVRDIISWYKIPVGNIIIIYDDIDLPVGKIRVRPKGSAGTHNGMKSVIYQIMSDEFPRVRIGIDKPPEGWDLADYVLSKFSKEEKDKISQAVVNAADAVEAIIGQGINQAMNKFNNL</sequence>
<accession>A0A2K9DY71</accession>
<dbReference type="PROSITE" id="PS01195">
    <property type="entry name" value="PEPT_TRNA_HYDROL_1"/>
    <property type="match status" value="1"/>
</dbReference>
<dbReference type="InterPro" id="IPR036416">
    <property type="entry name" value="Pept_tRNA_hydro_sf"/>
</dbReference>
<dbReference type="GO" id="GO:0000049">
    <property type="term" value="F:tRNA binding"/>
    <property type="evidence" value="ECO:0007669"/>
    <property type="project" value="UniProtKB-UniRule"/>
</dbReference>
<evidence type="ECO:0000256" key="6">
    <source>
        <dbReference type="ARBA" id="ARBA00048707"/>
    </source>
</evidence>
<dbReference type="AlphaFoldDB" id="A0A2K9DY71"/>
<feature type="binding site" evidence="8">
    <location>
        <position position="115"/>
    </location>
    <ligand>
        <name>tRNA</name>
        <dbReference type="ChEBI" id="CHEBI:17843"/>
    </ligand>
</feature>
<evidence type="ECO:0000256" key="4">
    <source>
        <dbReference type="ARBA" id="ARBA00022884"/>
    </source>
</evidence>
<reference evidence="12 14" key="2">
    <citation type="journal article" date="2018" name="Syst. Appl. Microbiol.">
        <title>Characterization and high-quality draft genome sequence of Herbivorax saccincola A7, an anaerobic, alkaliphilic, thermophilic, cellulolytic, and xylanolytic bacterium.</title>
        <authorList>
            <person name="Aikawa S."/>
            <person name="Baramee S."/>
            <person name="Sermsathanaswadi J."/>
            <person name="Thianheng P."/>
            <person name="Tachaapaikoon C."/>
            <person name="Shikata A."/>
            <person name="Waeonukul R."/>
            <person name="Pason P."/>
            <person name="Ratanakhanokchai K."/>
            <person name="Kosugi A."/>
        </authorList>
    </citation>
    <scope>NUCLEOTIDE SEQUENCE [LARGE SCALE GENOMIC DNA]</scope>
    <source>
        <strain evidence="12 14">A7</strain>
    </source>
</reference>
<dbReference type="PROSITE" id="PS01196">
    <property type="entry name" value="PEPT_TRNA_HYDROL_2"/>
    <property type="match status" value="1"/>
</dbReference>